<feature type="domain" description="Integrase catalytic" evidence="2">
    <location>
        <begin position="183"/>
        <end position="360"/>
    </location>
</feature>
<feature type="compositionally biased region" description="Polar residues" evidence="1">
    <location>
        <begin position="1"/>
        <end position="23"/>
    </location>
</feature>
<feature type="region of interest" description="Disordered" evidence="1">
    <location>
        <begin position="173"/>
        <end position="216"/>
    </location>
</feature>
<evidence type="ECO:0000313" key="3">
    <source>
        <dbReference type="EMBL" id="KAA6396580.1"/>
    </source>
</evidence>
<dbReference type="InterPro" id="IPR001584">
    <property type="entry name" value="Integrase_cat-core"/>
</dbReference>
<dbReference type="SUPFAM" id="SSF53098">
    <property type="entry name" value="Ribonuclease H-like"/>
    <property type="match status" value="1"/>
</dbReference>
<dbReference type="InterPro" id="IPR012337">
    <property type="entry name" value="RNaseH-like_sf"/>
</dbReference>
<dbReference type="InterPro" id="IPR036397">
    <property type="entry name" value="RNaseH_sf"/>
</dbReference>
<sequence>MINTGMNMVKPSSQTQLPATPTQKPIHRSGVKQRQMKQERELKQLKSIQLLQQQENNDLNNTNIEIPDIRGTDRQLTGLQPSSGAQSPSLNAGSMLKEAGSILASNRERTEPQINEGHEDIAEEEEDKQTDEAALNQNKDYRVNIISQPLVQENLGTQPQNNLGLNALSQMEKDDSSLAPTGVQEKPKQRKGNKKSKTKGLNASDKQSYCRKAHAQTKPTSINKIKQHYLFAINNNTKYLIVYPIKDKSSNELFKCLKQLVKLQHVSNIRSDGEAALGSNQIKDYLKQNGITYYFNSSKFINKKHVVDSVVLTIRNAFENDDQLMANNKQMQQVIDDYNNIKHSAFKNKFTPQQVNESGDLEGKIIEQIEKPILEKKPRKKYVKKVKINVNPIVEPSMEPAAGGGRANLMVPVVEQLTEPTTEPTTEPLMQAPIGRPATPWQGRPRKYYTEEEARDMARLQRKQFKQRLREKQKPLLHLALITSASRPLGPRIMLFLAWSVKVLV</sequence>
<accession>A0A5J4WNQ4</accession>
<dbReference type="PROSITE" id="PS50994">
    <property type="entry name" value="INTEGRASE"/>
    <property type="match status" value="1"/>
</dbReference>
<comment type="caution">
    <text evidence="3">The sequence shown here is derived from an EMBL/GenBank/DDBJ whole genome shotgun (WGS) entry which is preliminary data.</text>
</comment>
<gene>
    <name evidence="3" type="ORF">EZS28_007890</name>
    <name evidence="4" type="ORF">EZS28_007893</name>
</gene>
<dbReference type="Gene3D" id="3.30.420.10">
    <property type="entry name" value="Ribonuclease H-like superfamily/Ribonuclease H"/>
    <property type="match status" value="1"/>
</dbReference>
<dbReference type="OrthoDB" id="417598at2759"/>
<dbReference type="EMBL" id="SNRW01001390">
    <property type="protein sequence ID" value="KAA6396583.1"/>
    <property type="molecule type" value="Genomic_DNA"/>
</dbReference>
<evidence type="ECO:0000256" key="1">
    <source>
        <dbReference type="SAM" id="MobiDB-lite"/>
    </source>
</evidence>
<feature type="compositionally biased region" description="Basic residues" evidence="1">
    <location>
        <begin position="188"/>
        <end position="198"/>
    </location>
</feature>
<feature type="compositionally biased region" description="Basic residues" evidence="1">
    <location>
        <begin position="25"/>
        <end position="35"/>
    </location>
</feature>
<proteinExistence type="predicted"/>
<evidence type="ECO:0000313" key="4">
    <source>
        <dbReference type="EMBL" id="KAA6396583.1"/>
    </source>
</evidence>
<dbReference type="AlphaFoldDB" id="A0A5J4WNQ4"/>
<feature type="region of interest" description="Disordered" evidence="1">
    <location>
        <begin position="421"/>
        <end position="444"/>
    </location>
</feature>
<reference evidence="3 5" key="1">
    <citation type="submission" date="2019-03" db="EMBL/GenBank/DDBJ databases">
        <title>Single cell metagenomics reveals metabolic interactions within the superorganism composed of flagellate Streblomastix strix and complex community of Bacteroidetes bacteria on its surface.</title>
        <authorList>
            <person name="Treitli S.C."/>
            <person name="Kolisko M."/>
            <person name="Husnik F."/>
            <person name="Keeling P."/>
            <person name="Hampl V."/>
        </authorList>
    </citation>
    <scope>NUCLEOTIDE SEQUENCE [LARGE SCALE GENOMIC DNA]</scope>
    <source>
        <strain evidence="3">ST1C</strain>
    </source>
</reference>
<feature type="region of interest" description="Disordered" evidence="1">
    <location>
        <begin position="1"/>
        <end position="40"/>
    </location>
</feature>
<dbReference type="EMBL" id="SNRW01001390">
    <property type="protein sequence ID" value="KAA6396580.1"/>
    <property type="molecule type" value="Genomic_DNA"/>
</dbReference>
<evidence type="ECO:0000313" key="5">
    <source>
        <dbReference type="Proteomes" id="UP000324800"/>
    </source>
</evidence>
<evidence type="ECO:0000259" key="2">
    <source>
        <dbReference type="PROSITE" id="PS50994"/>
    </source>
</evidence>
<dbReference type="GO" id="GO:0003676">
    <property type="term" value="F:nucleic acid binding"/>
    <property type="evidence" value="ECO:0007669"/>
    <property type="project" value="InterPro"/>
</dbReference>
<organism evidence="3 5">
    <name type="scientific">Streblomastix strix</name>
    <dbReference type="NCBI Taxonomy" id="222440"/>
    <lineage>
        <taxon>Eukaryota</taxon>
        <taxon>Metamonada</taxon>
        <taxon>Preaxostyla</taxon>
        <taxon>Oxymonadida</taxon>
        <taxon>Streblomastigidae</taxon>
        <taxon>Streblomastix</taxon>
    </lineage>
</organism>
<protein>
    <recommendedName>
        <fullName evidence="2">Integrase catalytic domain-containing protein</fullName>
    </recommendedName>
</protein>
<dbReference type="GO" id="GO:0015074">
    <property type="term" value="P:DNA integration"/>
    <property type="evidence" value="ECO:0007669"/>
    <property type="project" value="InterPro"/>
</dbReference>
<dbReference type="Proteomes" id="UP000324800">
    <property type="component" value="Unassembled WGS sequence"/>
</dbReference>
<name>A0A5J4WNQ4_9EUKA</name>